<keyword evidence="2" id="KW-1185">Reference proteome</keyword>
<evidence type="ECO:0000313" key="2">
    <source>
        <dbReference type="Proteomes" id="UP001429580"/>
    </source>
</evidence>
<gene>
    <name evidence="1" type="ORF">FHS82_000946</name>
</gene>
<dbReference type="Pfam" id="PF07309">
    <property type="entry name" value="FlaF"/>
    <property type="match status" value="1"/>
</dbReference>
<name>A0ABX0UZ14_9HYPH</name>
<sequence length="115" mass="12816">MYMLSYGEMMENDPLSIRSSERQAFDIVIELLEDGARHGPGSAQNELALTRVAELWQFLIDDLINPDNALPEELRGSLISIGGWILQESQRIRFGDAGDVSGLISVNRIVRDGLK</sequence>
<accession>A0ABX0UZ14</accession>
<protein>
    <submittedName>
        <fullName evidence="1">Flagellar protein FlaF</fullName>
    </submittedName>
</protein>
<dbReference type="EMBL" id="JAASQI010000002">
    <property type="protein sequence ID" value="NIJ57120.1"/>
    <property type="molecule type" value="Genomic_DNA"/>
</dbReference>
<comment type="caution">
    <text evidence="1">The sequence shown here is derived from an EMBL/GenBank/DDBJ whole genome shotgun (WGS) entry which is preliminary data.</text>
</comment>
<dbReference type="NCBIfam" id="NF009434">
    <property type="entry name" value="PRK12793.1"/>
    <property type="match status" value="1"/>
</dbReference>
<proteinExistence type="predicted"/>
<dbReference type="Proteomes" id="UP001429580">
    <property type="component" value="Unassembled WGS sequence"/>
</dbReference>
<reference evidence="1 2" key="1">
    <citation type="submission" date="2020-03" db="EMBL/GenBank/DDBJ databases">
        <title>Genomic Encyclopedia of Type Strains, Phase IV (KMG-IV): sequencing the most valuable type-strain genomes for metagenomic binning, comparative biology and taxonomic classification.</title>
        <authorList>
            <person name="Goeker M."/>
        </authorList>
    </citation>
    <scope>NUCLEOTIDE SEQUENCE [LARGE SCALE GENOMIC DNA]</scope>
    <source>
        <strain evidence="1 2">DSM 103870</strain>
    </source>
</reference>
<keyword evidence="1" id="KW-0966">Cell projection</keyword>
<keyword evidence="1" id="KW-0282">Flagellum</keyword>
<organism evidence="1 2">
    <name type="scientific">Pseudochelatococcus lubricantis</name>
    <dbReference type="NCBI Taxonomy" id="1538102"/>
    <lineage>
        <taxon>Bacteria</taxon>
        <taxon>Pseudomonadati</taxon>
        <taxon>Pseudomonadota</taxon>
        <taxon>Alphaproteobacteria</taxon>
        <taxon>Hyphomicrobiales</taxon>
        <taxon>Chelatococcaceae</taxon>
        <taxon>Pseudochelatococcus</taxon>
    </lineage>
</organism>
<keyword evidence="1" id="KW-0969">Cilium</keyword>
<dbReference type="RefSeq" id="WP_166949346.1">
    <property type="nucleotide sequence ID" value="NZ_JAASQI010000002.1"/>
</dbReference>
<dbReference type="InterPro" id="IPR010845">
    <property type="entry name" value="FlaF"/>
</dbReference>
<evidence type="ECO:0000313" key="1">
    <source>
        <dbReference type="EMBL" id="NIJ57120.1"/>
    </source>
</evidence>